<keyword evidence="1" id="KW-0998">Cell outer membrane</keyword>
<reference evidence="2 3" key="1">
    <citation type="submission" date="2021-07" db="EMBL/GenBank/DDBJ databases">
        <title>Isolation and characterization of bacteria from a gold mining with a capacity of golden bioaccumulation.</title>
        <authorList>
            <person name="Yang X.J."/>
        </authorList>
    </citation>
    <scope>NUCLEOTIDE SEQUENCE [LARGE SCALE GENOMIC DNA]</scope>
    <source>
        <strain evidence="2 3">Au29</strain>
    </source>
</reference>
<protein>
    <submittedName>
        <fullName evidence="2">TonB-dependent receptor</fullName>
    </submittedName>
</protein>
<keyword evidence="2" id="KW-0675">Receptor</keyword>
<comment type="subcellular location">
    <subcellularLocation>
        <location evidence="1">Cell outer membrane</location>
        <topology evidence="1">Multi-pass membrane protein</topology>
    </subcellularLocation>
</comment>
<gene>
    <name evidence="2" type="ORF">KWG56_08180</name>
</gene>
<evidence type="ECO:0000256" key="1">
    <source>
        <dbReference type="PROSITE-ProRule" id="PRU01360"/>
    </source>
</evidence>
<dbReference type="PROSITE" id="PS52016">
    <property type="entry name" value="TONB_DEPENDENT_REC_3"/>
    <property type="match status" value="1"/>
</dbReference>
<keyword evidence="1" id="KW-0472">Membrane</keyword>
<keyword evidence="1" id="KW-0813">Transport</keyword>
<evidence type="ECO:0000313" key="3">
    <source>
        <dbReference type="Proteomes" id="UP000824334"/>
    </source>
</evidence>
<keyword evidence="3" id="KW-1185">Reference proteome</keyword>
<dbReference type="Proteomes" id="UP000824334">
    <property type="component" value="Chromosome"/>
</dbReference>
<comment type="similarity">
    <text evidence="1">Belongs to the TonB-dependent receptor family.</text>
</comment>
<sequence length="55" mass="6172">MADALASYRIDRWRVQLNAYNLFDENYVDSGSPTGTRTVLLGEPFTMKLSVGFAL</sequence>
<dbReference type="RefSeq" id="WP_219354412.1">
    <property type="nucleotide sequence ID" value="NZ_CP080034.1"/>
</dbReference>
<proteinExistence type="inferred from homology"/>
<keyword evidence="1" id="KW-1134">Transmembrane beta strand</keyword>
<name>A0ABX8TQL8_9CAUL</name>
<organism evidence="2 3">
    <name type="scientific">Brevundimonas nasdae</name>
    <dbReference type="NCBI Taxonomy" id="172043"/>
    <lineage>
        <taxon>Bacteria</taxon>
        <taxon>Pseudomonadati</taxon>
        <taxon>Pseudomonadota</taxon>
        <taxon>Alphaproteobacteria</taxon>
        <taxon>Caulobacterales</taxon>
        <taxon>Caulobacteraceae</taxon>
        <taxon>Brevundimonas</taxon>
    </lineage>
</organism>
<evidence type="ECO:0000313" key="2">
    <source>
        <dbReference type="EMBL" id="QYC11909.1"/>
    </source>
</evidence>
<dbReference type="InterPro" id="IPR039426">
    <property type="entry name" value="TonB-dep_rcpt-like"/>
</dbReference>
<accession>A0ABX8TQL8</accession>
<dbReference type="GeneID" id="94375241"/>
<dbReference type="EMBL" id="CP080034">
    <property type="protein sequence ID" value="QYC11909.1"/>
    <property type="molecule type" value="Genomic_DNA"/>
</dbReference>
<keyword evidence="1" id="KW-0812">Transmembrane</keyword>